<gene>
    <name evidence="2" type="ORF">EVAR_72650_1</name>
</gene>
<reference evidence="2 3" key="1">
    <citation type="journal article" date="2019" name="Commun. Biol.">
        <title>The bagworm genome reveals a unique fibroin gene that provides high tensile strength.</title>
        <authorList>
            <person name="Kono N."/>
            <person name="Nakamura H."/>
            <person name="Ohtoshi R."/>
            <person name="Tomita M."/>
            <person name="Numata K."/>
            <person name="Arakawa K."/>
        </authorList>
    </citation>
    <scope>NUCLEOTIDE SEQUENCE [LARGE SCALE GENOMIC DNA]</scope>
</reference>
<sequence length="74" mass="8169">MVRRLTPKNNCAAGHGRGKALHHPLCKWPGTRVRGFALPATPSPLYNDYNKTKAADATPTADRRPPTADRRPPR</sequence>
<accession>A0A4C1T6F2</accession>
<dbReference type="AlphaFoldDB" id="A0A4C1T6F2"/>
<evidence type="ECO:0000313" key="2">
    <source>
        <dbReference type="EMBL" id="GBP09017.1"/>
    </source>
</evidence>
<dbReference type="Proteomes" id="UP000299102">
    <property type="component" value="Unassembled WGS sequence"/>
</dbReference>
<comment type="caution">
    <text evidence="2">The sequence shown here is derived from an EMBL/GenBank/DDBJ whole genome shotgun (WGS) entry which is preliminary data.</text>
</comment>
<dbReference type="EMBL" id="BGZK01008588">
    <property type="protein sequence ID" value="GBP09017.1"/>
    <property type="molecule type" value="Genomic_DNA"/>
</dbReference>
<protein>
    <submittedName>
        <fullName evidence="2">Uncharacterized protein</fullName>
    </submittedName>
</protein>
<name>A0A4C1T6F2_EUMVA</name>
<feature type="region of interest" description="Disordered" evidence="1">
    <location>
        <begin position="40"/>
        <end position="74"/>
    </location>
</feature>
<feature type="region of interest" description="Disordered" evidence="1">
    <location>
        <begin position="1"/>
        <end position="22"/>
    </location>
</feature>
<organism evidence="2 3">
    <name type="scientific">Eumeta variegata</name>
    <name type="common">Bagworm moth</name>
    <name type="synonym">Eumeta japonica</name>
    <dbReference type="NCBI Taxonomy" id="151549"/>
    <lineage>
        <taxon>Eukaryota</taxon>
        <taxon>Metazoa</taxon>
        <taxon>Ecdysozoa</taxon>
        <taxon>Arthropoda</taxon>
        <taxon>Hexapoda</taxon>
        <taxon>Insecta</taxon>
        <taxon>Pterygota</taxon>
        <taxon>Neoptera</taxon>
        <taxon>Endopterygota</taxon>
        <taxon>Lepidoptera</taxon>
        <taxon>Glossata</taxon>
        <taxon>Ditrysia</taxon>
        <taxon>Tineoidea</taxon>
        <taxon>Psychidae</taxon>
        <taxon>Oiketicinae</taxon>
        <taxon>Eumeta</taxon>
    </lineage>
</organism>
<evidence type="ECO:0000313" key="3">
    <source>
        <dbReference type="Proteomes" id="UP000299102"/>
    </source>
</evidence>
<evidence type="ECO:0000256" key="1">
    <source>
        <dbReference type="SAM" id="MobiDB-lite"/>
    </source>
</evidence>
<feature type="compositionally biased region" description="Basic and acidic residues" evidence="1">
    <location>
        <begin position="61"/>
        <end position="74"/>
    </location>
</feature>
<proteinExistence type="predicted"/>
<keyword evidence="3" id="KW-1185">Reference proteome</keyword>